<evidence type="ECO:0000313" key="2">
    <source>
        <dbReference type="Proteomes" id="UP001605036"/>
    </source>
</evidence>
<evidence type="ECO:0000313" key="1">
    <source>
        <dbReference type="EMBL" id="KAL2642957.1"/>
    </source>
</evidence>
<proteinExistence type="predicted"/>
<accession>A0ABD1Z5A5</accession>
<dbReference type="AlphaFoldDB" id="A0ABD1Z5A5"/>
<reference evidence="1 2" key="1">
    <citation type="submission" date="2024-09" db="EMBL/GenBank/DDBJ databases">
        <title>Chromosome-scale assembly of Riccia fluitans.</title>
        <authorList>
            <person name="Paukszto L."/>
            <person name="Sawicki J."/>
            <person name="Karawczyk K."/>
            <person name="Piernik-Szablinska J."/>
            <person name="Szczecinska M."/>
            <person name="Mazdziarz M."/>
        </authorList>
    </citation>
    <scope>NUCLEOTIDE SEQUENCE [LARGE SCALE GENOMIC DNA]</scope>
    <source>
        <strain evidence="1">Rf_01</strain>
        <tissue evidence="1">Aerial parts of the thallus</tissue>
    </source>
</reference>
<protein>
    <recommendedName>
        <fullName evidence="3">Secreted protein</fullName>
    </recommendedName>
</protein>
<gene>
    <name evidence="1" type="ORF">R1flu_010544</name>
</gene>
<sequence>MVAAWSLSYAFTCIVNLGLHENVGACSLCSKAVVIFGAQPGVCKLQGLQPCGKGVVMLAKKEINELLLTSSILIRLSSCSVKT</sequence>
<keyword evidence="2" id="KW-1185">Reference proteome</keyword>
<organism evidence="1 2">
    <name type="scientific">Riccia fluitans</name>
    <dbReference type="NCBI Taxonomy" id="41844"/>
    <lineage>
        <taxon>Eukaryota</taxon>
        <taxon>Viridiplantae</taxon>
        <taxon>Streptophyta</taxon>
        <taxon>Embryophyta</taxon>
        <taxon>Marchantiophyta</taxon>
        <taxon>Marchantiopsida</taxon>
        <taxon>Marchantiidae</taxon>
        <taxon>Marchantiales</taxon>
        <taxon>Ricciaceae</taxon>
        <taxon>Riccia</taxon>
    </lineage>
</organism>
<name>A0ABD1Z5A5_9MARC</name>
<dbReference type="Proteomes" id="UP001605036">
    <property type="component" value="Unassembled WGS sequence"/>
</dbReference>
<dbReference type="EMBL" id="JBHFFA010000002">
    <property type="protein sequence ID" value="KAL2642957.1"/>
    <property type="molecule type" value="Genomic_DNA"/>
</dbReference>
<comment type="caution">
    <text evidence="1">The sequence shown here is derived from an EMBL/GenBank/DDBJ whole genome shotgun (WGS) entry which is preliminary data.</text>
</comment>
<evidence type="ECO:0008006" key="3">
    <source>
        <dbReference type="Google" id="ProtNLM"/>
    </source>
</evidence>